<organism evidence="2 3">
    <name type="scientific">Nonlabens xylanidelens</name>
    <dbReference type="NCBI Taxonomy" id="191564"/>
    <lineage>
        <taxon>Bacteria</taxon>
        <taxon>Pseudomonadati</taxon>
        <taxon>Bacteroidota</taxon>
        <taxon>Flavobacteriia</taxon>
        <taxon>Flavobacteriales</taxon>
        <taxon>Flavobacteriaceae</taxon>
        <taxon>Nonlabens</taxon>
    </lineage>
</organism>
<protein>
    <submittedName>
        <fullName evidence="2">Uncharacterized protein</fullName>
    </submittedName>
</protein>
<evidence type="ECO:0000313" key="3">
    <source>
        <dbReference type="Proteomes" id="UP000239002"/>
    </source>
</evidence>
<name>A0A2S6IF00_9FLAO</name>
<keyword evidence="1" id="KW-1133">Transmembrane helix</keyword>
<sequence>MIENKDILKNSVLEDYKFYDRRYEQISLIVAGFGLYGCLEFSKMLIKAQESLTDFVLTSAILFGISVVLSLFNLRIEKQIRAYYVGLLLGYSETKKESILKSIRLENIGKISSWINLIVMIAAILYLVLSAVEVHNIIY</sequence>
<dbReference type="EMBL" id="PTJE01000009">
    <property type="protein sequence ID" value="PPK92781.1"/>
    <property type="molecule type" value="Genomic_DNA"/>
</dbReference>
<dbReference type="Proteomes" id="UP000239002">
    <property type="component" value="Unassembled WGS sequence"/>
</dbReference>
<keyword evidence="3" id="KW-1185">Reference proteome</keyword>
<evidence type="ECO:0000256" key="1">
    <source>
        <dbReference type="SAM" id="Phobius"/>
    </source>
</evidence>
<feature type="transmembrane region" description="Helical" evidence="1">
    <location>
        <begin position="52"/>
        <end position="74"/>
    </location>
</feature>
<feature type="transmembrane region" description="Helical" evidence="1">
    <location>
        <begin position="111"/>
        <end position="132"/>
    </location>
</feature>
<keyword evidence="1" id="KW-0812">Transmembrane</keyword>
<comment type="caution">
    <text evidence="2">The sequence shown here is derived from an EMBL/GenBank/DDBJ whole genome shotgun (WGS) entry which is preliminary data.</text>
</comment>
<reference evidence="2 3" key="1">
    <citation type="submission" date="2018-02" db="EMBL/GenBank/DDBJ databases">
        <title>Genomic Encyclopedia of Archaeal and Bacterial Type Strains, Phase II (KMG-II): from individual species to whole genera.</title>
        <authorList>
            <person name="Goeker M."/>
        </authorList>
    </citation>
    <scope>NUCLEOTIDE SEQUENCE [LARGE SCALE GENOMIC DNA]</scope>
    <source>
        <strain evidence="2 3">DSM 16809</strain>
    </source>
</reference>
<feature type="transmembrane region" description="Helical" evidence="1">
    <location>
        <begin position="26"/>
        <end position="46"/>
    </location>
</feature>
<proteinExistence type="predicted"/>
<dbReference type="AlphaFoldDB" id="A0A2S6IF00"/>
<keyword evidence="1" id="KW-0472">Membrane</keyword>
<evidence type="ECO:0000313" key="2">
    <source>
        <dbReference type="EMBL" id="PPK92781.1"/>
    </source>
</evidence>
<dbReference type="RefSeq" id="WP_104516670.1">
    <property type="nucleotide sequence ID" value="NZ_MQVW01000014.1"/>
</dbReference>
<accession>A0A2S6IF00</accession>
<gene>
    <name evidence="2" type="ORF">LY01_02867</name>
</gene>